<dbReference type="PANTHER" id="PTHR42852:SF13">
    <property type="entry name" value="PROTEIN DIPZ"/>
    <property type="match status" value="1"/>
</dbReference>
<dbReference type="GO" id="GO:0016491">
    <property type="term" value="F:oxidoreductase activity"/>
    <property type="evidence" value="ECO:0007669"/>
    <property type="project" value="InterPro"/>
</dbReference>
<keyword evidence="4" id="KW-1185">Reference proteome</keyword>
<dbReference type="EMBL" id="CP038033">
    <property type="protein sequence ID" value="QBQ55649.1"/>
    <property type="molecule type" value="Genomic_DNA"/>
</dbReference>
<organism evidence="3 4">
    <name type="scientific">Nitrosococcus wardiae</name>
    <dbReference type="NCBI Taxonomy" id="1814290"/>
    <lineage>
        <taxon>Bacteria</taxon>
        <taxon>Pseudomonadati</taxon>
        <taxon>Pseudomonadota</taxon>
        <taxon>Gammaproteobacteria</taxon>
        <taxon>Chromatiales</taxon>
        <taxon>Chromatiaceae</taxon>
        <taxon>Nitrosococcus</taxon>
    </lineage>
</organism>
<name>A0A4P7C1T0_9GAMM</name>
<dbReference type="AlphaFoldDB" id="A0A4P7C1T0"/>
<dbReference type="InterPro" id="IPR000866">
    <property type="entry name" value="AhpC/TSA"/>
</dbReference>
<dbReference type="Gene3D" id="3.40.30.10">
    <property type="entry name" value="Glutaredoxin"/>
    <property type="match status" value="1"/>
</dbReference>
<dbReference type="OrthoDB" id="9811352at2"/>
<dbReference type="PANTHER" id="PTHR42852">
    <property type="entry name" value="THIOL:DISULFIDE INTERCHANGE PROTEIN DSBE"/>
    <property type="match status" value="1"/>
</dbReference>
<dbReference type="Proteomes" id="UP000294325">
    <property type="component" value="Chromosome"/>
</dbReference>
<dbReference type="Pfam" id="PF00578">
    <property type="entry name" value="AhpC-TSA"/>
    <property type="match status" value="1"/>
</dbReference>
<dbReference type="InterPro" id="IPR036249">
    <property type="entry name" value="Thioredoxin-like_sf"/>
</dbReference>
<dbReference type="CDD" id="cd02966">
    <property type="entry name" value="TlpA_like_family"/>
    <property type="match status" value="1"/>
</dbReference>
<gene>
    <name evidence="3" type="ORF">E3U44_14865</name>
</gene>
<dbReference type="InterPro" id="IPR050553">
    <property type="entry name" value="Thioredoxin_ResA/DsbE_sf"/>
</dbReference>
<dbReference type="GO" id="GO:0016209">
    <property type="term" value="F:antioxidant activity"/>
    <property type="evidence" value="ECO:0007669"/>
    <property type="project" value="InterPro"/>
</dbReference>
<evidence type="ECO:0000313" key="3">
    <source>
        <dbReference type="EMBL" id="QBQ55649.1"/>
    </source>
</evidence>
<protein>
    <submittedName>
        <fullName evidence="3">TlpA family protein disulfide reductase</fullName>
    </submittedName>
</protein>
<sequence length="184" mass="20011">MRSSGTLAPDWNIVQWFNTSQPLQLADLRGKVVVIHAFQMLCPGCVVHGLPQTQKIYNTFDANEVAVIGLHTVFEHHEVVTPQALEAFIHEYRYTFPIGVDQPDGQSGPPLTMRAYGMHGTPTLILIDHKGCIRKHSFGRDDDMGIGADIATLISEAKTAAVEPSSPEEGRAVGGGCDEEKCTA</sequence>
<evidence type="ECO:0000313" key="4">
    <source>
        <dbReference type="Proteomes" id="UP000294325"/>
    </source>
</evidence>
<feature type="domain" description="Alkyl hydroperoxide reductase subunit C/ Thiol specific antioxidant" evidence="2">
    <location>
        <begin position="6"/>
        <end position="135"/>
    </location>
</feature>
<evidence type="ECO:0000256" key="1">
    <source>
        <dbReference type="SAM" id="MobiDB-lite"/>
    </source>
</evidence>
<proteinExistence type="predicted"/>
<reference evidence="3 4" key="1">
    <citation type="submission" date="2019-03" db="EMBL/GenBank/DDBJ databases">
        <title>The genome sequence of Nitrosococcus wardiae strain D1FHST reveals the archetypal metabolic capacity of ammonia-oxidizing Gammaproteobacteria.</title>
        <authorList>
            <person name="Wang L."/>
            <person name="Lim C.K."/>
            <person name="Hanson T.E."/>
            <person name="Dang H."/>
            <person name="Klotz M.G."/>
        </authorList>
    </citation>
    <scope>NUCLEOTIDE SEQUENCE [LARGE SCALE GENOMIC DNA]</scope>
    <source>
        <strain evidence="3 4">D1FHS</strain>
    </source>
</reference>
<dbReference type="RefSeq" id="WP_134358906.1">
    <property type="nucleotide sequence ID" value="NZ_CP038033.1"/>
</dbReference>
<evidence type="ECO:0000259" key="2">
    <source>
        <dbReference type="Pfam" id="PF00578"/>
    </source>
</evidence>
<feature type="region of interest" description="Disordered" evidence="1">
    <location>
        <begin position="161"/>
        <end position="184"/>
    </location>
</feature>
<accession>A0A4P7C1T0</accession>
<dbReference type="SUPFAM" id="SSF52833">
    <property type="entry name" value="Thioredoxin-like"/>
    <property type="match status" value="1"/>
</dbReference>
<dbReference type="KEGG" id="nwr:E3U44_14865"/>